<dbReference type="RefSeq" id="WP_073093388.1">
    <property type="nucleotide sequence ID" value="NZ_FRCY01000003.1"/>
</dbReference>
<dbReference type="Gene3D" id="3.30.2130.30">
    <property type="match status" value="1"/>
</dbReference>
<dbReference type="Pfam" id="PF22020">
    <property type="entry name" value="RlmL_1st"/>
    <property type="match status" value="1"/>
</dbReference>
<dbReference type="Gene3D" id="3.40.50.150">
    <property type="entry name" value="Vaccinia Virus protein VP39"/>
    <property type="match status" value="1"/>
</dbReference>
<dbReference type="EMBL" id="FRCY01000003">
    <property type="protein sequence ID" value="SHM71969.1"/>
    <property type="molecule type" value="Genomic_DNA"/>
</dbReference>
<feature type="domain" description="THUMP" evidence="4">
    <location>
        <begin position="49"/>
        <end position="160"/>
    </location>
</feature>
<dbReference type="Pfam" id="PF02926">
    <property type="entry name" value="THUMP"/>
    <property type="match status" value="1"/>
</dbReference>
<reference evidence="5 6" key="1">
    <citation type="submission" date="2016-11" db="EMBL/GenBank/DDBJ databases">
        <authorList>
            <person name="Jaros S."/>
            <person name="Januszkiewicz K."/>
            <person name="Wedrychowicz H."/>
        </authorList>
    </citation>
    <scope>NUCLEOTIDE SEQUENCE [LARGE SCALE GENOMIC DNA]</scope>
    <source>
        <strain evidence="5 6">CGMCC 1.6102</strain>
    </source>
</reference>
<dbReference type="CDD" id="cd11715">
    <property type="entry name" value="THUMP_AdoMetMT"/>
    <property type="match status" value="1"/>
</dbReference>
<organism evidence="5 6">
    <name type="scientific">Cyclobacterium lianum</name>
    <dbReference type="NCBI Taxonomy" id="388280"/>
    <lineage>
        <taxon>Bacteria</taxon>
        <taxon>Pseudomonadati</taxon>
        <taxon>Bacteroidota</taxon>
        <taxon>Cytophagia</taxon>
        <taxon>Cytophagales</taxon>
        <taxon>Cyclobacteriaceae</taxon>
        <taxon>Cyclobacterium</taxon>
    </lineage>
</organism>
<dbReference type="SUPFAM" id="SSF53335">
    <property type="entry name" value="S-adenosyl-L-methionine-dependent methyltransferases"/>
    <property type="match status" value="1"/>
</dbReference>
<dbReference type="InterPro" id="IPR054170">
    <property type="entry name" value="RlmL_1st"/>
</dbReference>
<dbReference type="Proteomes" id="UP000184513">
    <property type="component" value="Unassembled WGS sequence"/>
</dbReference>
<sequence>MIDFTRPGRLVITCYDRNAPFLEEELRELGFQPNGVYRTHVELKGSLYDCLLLNMHLRTASHVLYEIKSFSLNHISNLYAQVKDLPWEDYIEPDGYFSVISNVRHETVDNPLFVNVKIKDAIADRFREKFGERPDSGSVLNEAVFQFFWKGEEASLYINTSGETLIKHGYRKIPGSAPMMESLAAAALIASGWDRKSPFINPMCGAGTVIIEAVLMATDRFPGLYRDDYAMMYIKGYDAGVYYDMKRKLEEKVKDKPGLTFIASDISERAVKASMSNAKAAGVKGLIQFETCDFREATIPETDSGFVFFNPEYGERLGEKESLEVTYREIGDFMKKRCSGYTGLVFTGNLDLGKKIGLKPKRRIPFYNGTIDCRLLLFELYKGSRQQGKAMPG</sequence>
<dbReference type="InterPro" id="IPR000241">
    <property type="entry name" value="RlmKL-like_Mtase"/>
</dbReference>
<evidence type="ECO:0000256" key="1">
    <source>
        <dbReference type="ARBA" id="ARBA00022603"/>
    </source>
</evidence>
<dbReference type="InterPro" id="IPR004114">
    <property type="entry name" value="THUMP_dom"/>
</dbReference>
<evidence type="ECO:0000313" key="6">
    <source>
        <dbReference type="Proteomes" id="UP000184513"/>
    </source>
</evidence>
<dbReference type="AlphaFoldDB" id="A0A1M7L2S2"/>
<dbReference type="InterPro" id="IPR029063">
    <property type="entry name" value="SAM-dependent_MTases_sf"/>
</dbReference>
<keyword evidence="3" id="KW-0694">RNA-binding</keyword>
<dbReference type="STRING" id="388280.SAMN04488057_10373"/>
<accession>A0A1M7L2S2</accession>
<keyword evidence="6" id="KW-1185">Reference proteome</keyword>
<keyword evidence="2" id="KW-0808">Transferase</keyword>
<evidence type="ECO:0000256" key="2">
    <source>
        <dbReference type="ARBA" id="ARBA00022679"/>
    </source>
</evidence>
<evidence type="ECO:0000313" key="5">
    <source>
        <dbReference type="EMBL" id="SHM71969.1"/>
    </source>
</evidence>
<protein>
    <submittedName>
        <fullName evidence="5">Putative N6-adenine-specific DNA methylase</fullName>
    </submittedName>
</protein>
<dbReference type="GO" id="GO:0003723">
    <property type="term" value="F:RNA binding"/>
    <property type="evidence" value="ECO:0007669"/>
    <property type="project" value="UniProtKB-UniRule"/>
</dbReference>
<evidence type="ECO:0000256" key="3">
    <source>
        <dbReference type="PROSITE-ProRule" id="PRU00529"/>
    </source>
</evidence>
<dbReference type="OrthoDB" id="9809404at2"/>
<keyword evidence="1 5" id="KW-0489">Methyltransferase</keyword>
<evidence type="ECO:0000259" key="4">
    <source>
        <dbReference type="PROSITE" id="PS51165"/>
    </source>
</evidence>
<proteinExistence type="predicted"/>
<dbReference type="Pfam" id="PF01170">
    <property type="entry name" value="UPF0020"/>
    <property type="match status" value="1"/>
</dbReference>
<dbReference type="PANTHER" id="PTHR47313">
    <property type="entry name" value="RIBOSOMAL RNA LARGE SUBUNIT METHYLTRANSFERASE K/L"/>
    <property type="match status" value="1"/>
</dbReference>
<name>A0A1M7L2S2_9BACT</name>
<dbReference type="PANTHER" id="PTHR47313:SF1">
    <property type="entry name" value="RIBOSOMAL RNA LARGE SUBUNIT METHYLTRANSFERASE K_L"/>
    <property type="match status" value="1"/>
</dbReference>
<dbReference type="PROSITE" id="PS51165">
    <property type="entry name" value="THUMP"/>
    <property type="match status" value="1"/>
</dbReference>
<dbReference type="GO" id="GO:0070043">
    <property type="term" value="F:rRNA (guanine-N7-)-methyltransferase activity"/>
    <property type="evidence" value="ECO:0007669"/>
    <property type="project" value="TreeGrafter"/>
</dbReference>
<gene>
    <name evidence="5" type="ORF">SAMN04488057_10373</name>
</gene>
<dbReference type="GO" id="GO:0008990">
    <property type="term" value="F:rRNA (guanine-N2-)-methyltransferase activity"/>
    <property type="evidence" value="ECO:0007669"/>
    <property type="project" value="TreeGrafter"/>
</dbReference>